<feature type="transmembrane region" description="Helical" evidence="1">
    <location>
        <begin position="126"/>
        <end position="144"/>
    </location>
</feature>
<protein>
    <submittedName>
        <fullName evidence="2">Uncharacterized protein DUF1109</fullName>
    </submittedName>
</protein>
<feature type="transmembrane region" description="Helical" evidence="1">
    <location>
        <begin position="58"/>
        <end position="82"/>
    </location>
</feature>
<proteinExistence type="predicted"/>
<keyword evidence="3" id="KW-1185">Reference proteome</keyword>
<keyword evidence="1" id="KW-0472">Membrane</keyword>
<feature type="transmembrane region" description="Helical" evidence="1">
    <location>
        <begin position="184"/>
        <end position="206"/>
    </location>
</feature>
<organism evidence="2 3">
    <name type="scientific">Scandinavium goeteborgense</name>
    <dbReference type="NCBI Taxonomy" id="1851514"/>
    <lineage>
        <taxon>Bacteria</taxon>
        <taxon>Pseudomonadati</taxon>
        <taxon>Pseudomonadota</taxon>
        <taxon>Gammaproteobacteria</taxon>
        <taxon>Enterobacterales</taxon>
        <taxon>Enterobacteriaceae</taxon>
        <taxon>Scandinavium</taxon>
    </lineage>
</organism>
<accession>A0A4R6EIV9</accession>
<dbReference type="EMBL" id="SNVX01000005">
    <property type="protein sequence ID" value="TDN58611.1"/>
    <property type="molecule type" value="Genomic_DNA"/>
</dbReference>
<evidence type="ECO:0000256" key="1">
    <source>
        <dbReference type="SAM" id="Phobius"/>
    </source>
</evidence>
<name>A0A4R6EIV9_SCAGO</name>
<comment type="caution">
    <text evidence="2">The sequence shown here is derived from an EMBL/GenBank/DDBJ whole genome shotgun (WGS) entry which is preliminary data.</text>
</comment>
<sequence>MDSHEALIEKLSRSADPVKRTPPIRWRVASWVLLALPAGALASLLLQRTATDWSQPGAAWAMAQLGLAFTIGLLAIYAAFTLSIAGHRPLKMRWLLALATVWLGSVLVNIGHPPLSASNLHDTRCYTYMVTVSVPMVALAIGYLRRTRTLNPLRSLALSGTGVAAMALTLLTFCHPVHLHPEDFLMHLAAIVTIVGATVALGWRWVSAY</sequence>
<feature type="transmembrane region" description="Helical" evidence="1">
    <location>
        <begin position="28"/>
        <end position="46"/>
    </location>
</feature>
<dbReference type="RefSeq" id="WP_133461222.1">
    <property type="nucleotide sequence ID" value="NZ_SNVX01000005.1"/>
</dbReference>
<dbReference type="InterPro" id="IPR009495">
    <property type="entry name" value="NrsF"/>
</dbReference>
<keyword evidence="1" id="KW-0812">Transmembrane</keyword>
<dbReference type="Proteomes" id="UP000295530">
    <property type="component" value="Unassembled WGS sequence"/>
</dbReference>
<evidence type="ECO:0000313" key="2">
    <source>
        <dbReference type="EMBL" id="TDN58611.1"/>
    </source>
</evidence>
<dbReference type="AlphaFoldDB" id="A0A4R6EIV9"/>
<dbReference type="Pfam" id="PF06532">
    <property type="entry name" value="NrsF"/>
    <property type="match status" value="1"/>
</dbReference>
<reference evidence="2 3" key="1">
    <citation type="submission" date="2019-03" db="EMBL/GenBank/DDBJ databases">
        <title>Genomic analyses of the natural microbiome of Caenorhabditis elegans.</title>
        <authorList>
            <person name="Samuel B."/>
        </authorList>
    </citation>
    <scope>NUCLEOTIDE SEQUENCE [LARGE SCALE GENOMIC DNA]</scope>
    <source>
        <strain evidence="2 3">BIGb0156</strain>
    </source>
</reference>
<feature type="transmembrane region" description="Helical" evidence="1">
    <location>
        <begin position="156"/>
        <end position="178"/>
    </location>
</feature>
<dbReference type="OrthoDB" id="7504729at2"/>
<evidence type="ECO:0000313" key="3">
    <source>
        <dbReference type="Proteomes" id="UP000295530"/>
    </source>
</evidence>
<feature type="transmembrane region" description="Helical" evidence="1">
    <location>
        <begin position="94"/>
        <end position="114"/>
    </location>
</feature>
<gene>
    <name evidence="2" type="ORF">EC847_105248</name>
</gene>
<keyword evidence="1" id="KW-1133">Transmembrane helix</keyword>